<dbReference type="Proteomes" id="UP000663834">
    <property type="component" value="Unassembled WGS sequence"/>
</dbReference>
<dbReference type="Proteomes" id="UP000663887">
    <property type="component" value="Unassembled WGS sequence"/>
</dbReference>
<evidence type="ECO:0000256" key="4">
    <source>
        <dbReference type="ARBA" id="ARBA00022856"/>
    </source>
</evidence>
<feature type="transmembrane region" description="Helical" evidence="8">
    <location>
        <begin position="120"/>
        <end position="138"/>
    </location>
</feature>
<feature type="transmembrane region" description="Helical" evidence="8">
    <location>
        <begin position="221"/>
        <end position="241"/>
    </location>
</feature>
<protein>
    <recommendedName>
        <fullName evidence="14">Oligopeptide transporter</fullName>
    </recommendedName>
</protein>
<evidence type="ECO:0008006" key="14">
    <source>
        <dbReference type="Google" id="ProtNLM"/>
    </source>
</evidence>
<dbReference type="Pfam" id="PF03169">
    <property type="entry name" value="OPT"/>
    <property type="match status" value="1"/>
</dbReference>
<keyword evidence="7 8" id="KW-0472">Membrane</keyword>
<dbReference type="EMBL" id="CAJNOV010000139">
    <property type="protein sequence ID" value="CAF0999745.1"/>
    <property type="molecule type" value="Genomic_DNA"/>
</dbReference>
<dbReference type="Proteomes" id="UP000663855">
    <property type="component" value="Unassembled WGS sequence"/>
</dbReference>
<evidence type="ECO:0000256" key="7">
    <source>
        <dbReference type="ARBA" id="ARBA00023136"/>
    </source>
</evidence>
<comment type="subcellular location">
    <subcellularLocation>
        <location evidence="1">Membrane</location>
        <topology evidence="1">Multi-pass membrane protein</topology>
    </subcellularLocation>
</comment>
<feature type="transmembrane region" description="Helical" evidence="8">
    <location>
        <begin position="749"/>
        <end position="772"/>
    </location>
</feature>
<evidence type="ECO:0000256" key="8">
    <source>
        <dbReference type="SAM" id="Phobius"/>
    </source>
</evidence>
<evidence type="ECO:0000256" key="6">
    <source>
        <dbReference type="ARBA" id="ARBA00022989"/>
    </source>
</evidence>
<keyword evidence="4" id="KW-0571">Peptide transport</keyword>
<dbReference type="OrthoDB" id="9986677at2759"/>
<evidence type="ECO:0000313" key="10">
    <source>
        <dbReference type="EMBL" id="CAF1585834.1"/>
    </source>
</evidence>
<dbReference type="AlphaFoldDB" id="A0A814GQD1"/>
<reference evidence="9" key="1">
    <citation type="submission" date="2021-02" db="EMBL/GenBank/DDBJ databases">
        <authorList>
            <person name="Nowell W R."/>
        </authorList>
    </citation>
    <scope>NUCLEOTIDE SEQUENCE</scope>
</reference>
<keyword evidence="6 8" id="KW-1133">Transmembrane helix</keyword>
<dbReference type="EMBL" id="CAJNRE010000082">
    <property type="protein sequence ID" value="CAF1916689.1"/>
    <property type="molecule type" value="Genomic_DNA"/>
</dbReference>
<feature type="transmembrane region" description="Helical" evidence="8">
    <location>
        <begin position="605"/>
        <end position="627"/>
    </location>
</feature>
<keyword evidence="5" id="KW-0653">Protein transport</keyword>
<dbReference type="PANTHER" id="PTHR22601">
    <property type="entry name" value="ISP4 LIKE PROTEIN"/>
    <property type="match status" value="1"/>
</dbReference>
<keyword evidence="2" id="KW-0813">Transport</keyword>
<evidence type="ECO:0000313" key="9">
    <source>
        <dbReference type="EMBL" id="CAF0999745.1"/>
    </source>
</evidence>
<dbReference type="GO" id="GO:0035673">
    <property type="term" value="F:oligopeptide transmembrane transporter activity"/>
    <property type="evidence" value="ECO:0007669"/>
    <property type="project" value="InterPro"/>
</dbReference>
<dbReference type="Proteomes" id="UP000663824">
    <property type="component" value="Unassembled WGS sequence"/>
</dbReference>
<dbReference type="NCBIfam" id="TIGR00727">
    <property type="entry name" value="ISP4_OPT"/>
    <property type="match status" value="1"/>
</dbReference>
<evidence type="ECO:0000313" key="13">
    <source>
        <dbReference type="Proteomes" id="UP000663855"/>
    </source>
</evidence>
<sequence>MATSRVRFLSPSYQINTHGKKHTVNYVKFSANNPVFSQDDEKNINVPYESFQNIESDLDNLHVGFSQDDSAVIVNNSQDANVPEKASTSDEDDIASDEDVATHVSNKDDTSILVLTFRSWFLGLLFTCLLSFVNQFFWYRTSPLFVGTLVAQLLTYPLGKGMAKMLPTRKFKIFQWSFTLNPGPFTIKEHCIITAMANATCSTAYAIDVITTLRIFYKRTLHPIIAILFIITSQILGYGIAGIVRKFLVWPAAMVWPANLVNCTLFRTLHDDKDTDSKEEANKESHWKMSRLRFFFVASFCQFLWYWFPGYIFPVLSLFSWLCMIKPDNVILSQLTGINGLGIGSIELDWNAWVSFLGSPIIVPFWAQINILIGFVAFAWTIVPTVYYTNLWGSKAMPIVSNRVFTADGYFYNVSAVLNSKLLLNETAYKNYGEPRLSTVFALSYAVSFAAIASVIVHTILYNGKTIMKQFRLSLKDNHDDVHAMLMSRYQEAPEWWYTVLFVVAFALAIVVCHFGQLMPWYYLFLAVGIAFIFVLPTGIVQAVTNQTIGVNVITEFVAGIVIPGDPLANVTFKTYGYITQYQALLLISDLKLGHYMKIPPRAMFATQLIGTIIAGIVNYLTAMYLMDNIKNICTPQNIRWTCPNANLFFSASIIWGAIGPIKMFGKQSMYSSLLYGFLIGALLPIPFWILMKKFPKVKWLKYIHFPIMLSATCYMPPTPPGNYPSWLLVGFFFNFVLLRYARSWWKRYAYVFSASMDCGVAFGVLIIFFVLQNNAIDFPTWWGTGGSTGDGCPLAHANYSGIIPANRPVFMG</sequence>
<dbReference type="GO" id="GO:0016020">
    <property type="term" value="C:membrane"/>
    <property type="evidence" value="ECO:0007669"/>
    <property type="project" value="UniProtKB-SubCell"/>
</dbReference>
<feature type="transmembrane region" description="Helical" evidence="8">
    <location>
        <begin position="671"/>
        <end position="691"/>
    </location>
</feature>
<dbReference type="EMBL" id="CAJNOW010010680">
    <property type="protein sequence ID" value="CAF1585834.1"/>
    <property type="molecule type" value="Genomic_DNA"/>
</dbReference>
<dbReference type="NCBIfam" id="TIGR00728">
    <property type="entry name" value="OPT_sfam"/>
    <property type="match status" value="1"/>
</dbReference>
<name>A0A814GQD1_9BILA</name>
<evidence type="ECO:0000313" key="12">
    <source>
        <dbReference type="EMBL" id="CAF1944046.1"/>
    </source>
</evidence>
<dbReference type="InterPro" id="IPR004648">
    <property type="entry name" value="Oligpept_transpt"/>
</dbReference>
<feature type="transmembrane region" description="Helical" evidence="8">
    <location>
        <begin position="496"/>
        <end position="515"/>
    </location>
</feature>
<comment type="caution">
    <text evidence="9">The sequence shown here is derived from an EMBL/GenBank/DDBJ whole genome shotgun (WGS) entry which is preliminary data.</text>
</comment>
<feature type="transmembrane region" description="Helical" evidence="8">
    <location>
        <begin position="639"/>
        <end position="659"/>
    </location>
</feature>
<organism evidence="9 13">
    <name type="scientific">Rotaria magnacalcarata</name>
    <dbReference type="NCBI Taxonomy" id="392030"/>
    <lineage>
        <taxon>Eukaryota</taxon>
        <taxon>Metazoa</taxon>
        <taxon>Spiralia</taxon>
        <taxon>Gnathifera</taxon>
        <taxon>Rotifera</taxon>
        <taxon>Eurotatoria</taxon>
        <taxon>Bdelloidea</taxon>
        <taxon>Philodinida</taxon>
        <taxon>Philodinidae</taxon>
        <taxon>Rotaria</taxon>
    </lineage>
</organism>
<evidence type="ECO:0000256" key="2">
    <source>
        <dbReference type="ARBA" id="ARBA00022448"/>
    </source>
</evidence>
<feature type="transmembrane region" description="Helical" evidence="8">
    <location>
        <begin position="247"/>
        <end position="269"/>
    </location>
</feature>
<gene>
    <name evidence="9" type="ORF">CJN711_LOCUS2289</name>
    <name evidence="10" type="ORF">KQP761_LOCUS20642</name>
    <name evidence="11" type="ORF">MBJ925_LOCUS1324</name>
    <name evidence="12" type="ORF">XDN619_LOCUS537</name>
</gene>
<evidence type="ECO:0000256" key="1">
    <source>
        <dbReference type="ARBA" id="ARBA00004141"/>
    </source>
</evidence>
<dbReference type="GO" id="GO:0015031">
    <property type="term" value="P:protein transport"/>
    <property type="evidence" value="ECO:0007669"/>
    <property type="project" value="UniProtKB-KW"/>
</dbReference>
<evidence type="ECO:0000313" key="11">
    <source>
        <dbReference type="EMBL" id="CAF1916689.1"/>
    </source>
</evidence>
<keyword evidence="3 8" id="KW-0812">Transmembrane</keyword>
<evidence type="ECO:0000256" key="5">
    <source>
        <dbReference type="ARBA" id="ARBA00022927"/>
    </source>
</evidence>
<feature type="transmembrane region" description="Helical" evidence="8">
    <location>
        <begin position="440"/>
        <end position="462"/>
    </location>
</feature>
<feature type="transmembrane region" description="Helical" evidence="8">
    <location>
        <begin position="144"/>
        <end position="163"/>
    </location>
</feature>
<evidence type="ECO:0000256" key="3">
    <source>
        <dbReference type="ARBA" id="ARBA00022692"/>
    </source>
</evidence>
<dbReference type="InterPro" id="IPR004813">
    <property type="entry name" value="OPT"/>
</dbReference>
<feature type="transmembrane region" description="Helical" evidence="8">
    <location>
        <begin position="365"/>
        <end position="388"/>
    </location>
</feature>
<feature type="transmembrane region" description="Helical" evidence="8">
    <location>
        <begin position="522"/>
        <end position="544"/>
    </location>
</feature>
<dbReference type="EMBL" id="CAJNRG010000027">
    <property type="protein sequence ID" value="CAF1944046.1"/>
    <property type="molecule type" value="Genomic_DNA"/>
</dbReference>
<accession>A0A814GQD1</accession>
<proteinExistence type="predicted"/>